<evidence type="ECO:0000256" key="3">
    <source>
        <dbReference type="ARBA" id="ARBA00022729"/>
    </source>
</evidence>
<dbReference type="CDD" id="cd13602">
    <property type="entry name" value="PBP2_TRAP_BpDctp6_7"/>
    <property type="match status" value="1"/>
</dbReference>
<comment type="caution">
    <text evidence="4">The sequence shown here is derived from an EMBL/GenBank/DDBJ whole genome shotgun (WGS) entry which is preliminary data.</text>
</comment>
<organism evidence="4 5">
    <name type="scientific">Acidovorax benzenivorans</name>
    <dbReference type="NCBI Taxonomy" id="2987520"/>
    <lineage>
        <taxon>Bacteria</taxon>
        <taxon>Pseudomonadati</taxon>
        <taxon>Pseudomonadota</taxon>
        <taxon>Betaproteobacteria</taxon>
        <taxon>Burkholderiales</taxon>
        <taxon>Comamonadaceae</taxon>
        <taxon>Acidovorax</taxon>
    </lineage>
</organism>
<dbReference type="PANTHER" id="PTHR33376:SF7">
    <property type="entry name" value="C4-DICARBOXYLATE-BINDING PROTEIN DCTB"/>
    <property type="match status" value="1"/>
</dbReference>
<dbReference type="InterPro" id="IPR038404">
    <property type="entry name" value="TRAP_DctP_sf"/>
</dbReference>
<keyword evidence="5" id="KW-1185">Reference proteome</keyword>
<dbReference type="EMBL" id="JAPCKI010000003">
    <property type="protein sequence ID" value="MDD2176981.1"/>
    <property type="molecule type" value="Genomic_DNA"/>
</dbReference>
<name>A0ABT5RTG9_9BURK</name>
<evidence type="ECO:0000313" key="5">
    <source>
        <dbReference type="Proteomes" id="UP001148932"/>
    </source>
</evidence>
<dbReference type="NCBIfam" id="NF037995">
    <property type="entry name" value="TRAP_S1"/>
    <property type="match status" value="1"/>
</dbReference>
<dbReference type="PROSITE" id="PS00732">
    <property type="entry name" value="RIBOSOMAL_S16"/>
    <property type="match status" value="1"/>
</dbReference>
<evidence type="ECO:0000313" key="4">
    <source>
        <dbReference type="EMBL" id="MDD2176981.1"/>
    </source>
</evidence>
<keyword evidence="3" id="KW-0732">Signal</keyword>
<gene>
    <name evidence="4" type="ORF">OIN59_06005</name>
</gene>
<accession>A0ABT5RTG9</accession>
<dbReference type="Pfam" id="PF03480">
    <property type="entry name" value="DctP"/>
    <property type="match status" value="1"/>
</dbReference>
<keyword evidence="2" id="KW-0813">Transport</keyword>
<reference evidence="4" key="1">
    <citation type="submission" date="2022-10" db="EMBL/GenBank/DDBJ databases">
        <title>Description of microaerobic benzene degrading bacteria.</title>
        <authorList>
            <person name="Bedics A."/>
            <person name="Tancsics A."/>
            <person name="Banerjee S."/>
        </authorList>
    </citation>
    <scope>NUCLEOTIDE SEQUENCE</scope>
    <source>
        <strain evidence="4">D2M1</strain>
    </source>
</reference>
<evidence type="ECO:0000256" key="1">
    <source>
        <dbReference type="ARBA" id="ARBA00009023"/>
    </source>
</evidence>
<evidence type="ECO:0000256" key="2">
    <source>
        <dbReference type="ARBA" id="ARBA00022448"/>
    </source>
</evidence>
<dbReference type="Gene3D" id="3.40.190.170">
    <property type="entry name" value="Bacterial extracellular solute-binding protein, family 7"/>
    <property type="match status" value="1"/>
</dbReference>
<proteinExistence type="inferred from homology"/>
<dbReference type="InterPro" id="IPR020592">
    <property type="entry name" value="Ribosomal_bS16_CS"/>
</dbReference>
<sequence length="375" mass="39744">MHPAHTPLLLRLKRYGALLYLALGTLGGVQAAEAVNTLGTGAGAGATVAAPYRLRIVGGLAGISQYVRQEEPFWTKELSRLSAGRFQAEIVPFDRAGVPGAEMLRLLQLGVVPFGTTLMSSFTAQYPEYTAPDLAGLNPDLATLKTTLAAFRPYLEKALREQHGVEALAIYVYPAQVVFCKKPLRALAELTGRRVRVSSASQADFVAALGGVPVLTSFAQIVPSLTAGNTECAITGTMSGNMLGLPSLTTHVHTLPITWGLAVFGANQAAWAALPADLRTLLARELPRLEAAIWAESERETADGLACNRGAPTCNGGVKGSMVVVPVSPQDERSRQEILGSTVLPRWVQRCGARCAQVWNQTIGPARGLQAAPAK</sequence>
<dbReference type="InterPro" id="IPR018389">
    <property type="entry name" value="DctP_fam"/>
</dbReference>
<protein>
    <submittedName>
        <fullName evidence="4">TRAP transporter substrate-binding protein</fullName>
    </submittedName>
</protein>
<dbReference type="RefSeq" id="WP_274108124.1">
    <property type="nucleotide sequence ID" value="NZ_JAPCKI010000003.1"/>
</dbReference>
<dbReference type="Proteomes" id="UP001148932">
    <property type="component" value="Unassembled WGS sequence"/>
</dbReference>
<dbReference type="PANTHER" id="PTHR33376">
    <property type="match status" value="1"/>
</dbReference>
<comment type="similarity">
    <text evidence="1">Belongs to the bacterial solute-binding protein 7 family.</text>
</comment>